<comment type="similarity">
    <text evidence="1">Belongs to the RelE toxin family.</text>
</comment>
<comment type="caution">
    <text evidence="3">The sequence shown here is derived from an EMBL/GenBank/DDBJ whole genome shotgun (WGS) entry which is preliminary data.</text>
</comment>
<dbReference type="EMBL" id="JADBEF010000001">
    <property type="protein sequence ID" value="MBE1565576.1"/>
    <property type="molecule type" value="Genomic_DNA"/>
</dbReference>
<evidence type="ECO:0000256" key="1">
    <source>
        <dbReference type="ARBA" id="ARBA00006226"/>
    </source>
</evidence>
<reference evidence="3 4" key="1">
    <citation type="submission" date="2020-10" db="EMBL/GenBank/DDBJ databases">
        <title>Sequencing the genomes of 1000 actinobacteria strains.</title>
        <authorList>
            <person name="Klenk H.-P."/>
        </authorList>
    </citation>
    <scope>NUCLEOTIDE SEQUENCE [LARGE SCALE GENOMIC DNA]</scope>
    <source>
        <strain evidence="3 4">DSM 43748</strain>
    </source>
</reference>
<dbReference type="Gene3D" id="3.30.2310.20">
    <property type="entry name" value="RelE-like"/>
    <property type="match status" value="1"/>
</dbReference>
<keyword evidence="3" id="KW-0540">Nuclease</keyword>
<dbReference type="GO" id="GO:0004519">
    <property type="term" value="F:endonuclease activity"/>
    <property type="evidence" value="ECO:0007669"/>
    <property type="project" value="UniProtKB-KW"/>
</dbReference>
<dbReference type="SUPFAM" id="SSF143011">
    <property type="entry name" value="RelE-like"/>
    <property type="match status" value="1"/>
</dbReference>
<name>A0ABR9KU54_9ACTN</name>
<keyword evidence="2" id="KW-1277">Toxin-antitoxin system</keyword>
<sequence>MSDRYTILLDPPARRALTSGLPESVAAAAWELITGAIARDPWRVGKPLQEPYDGLHVARRGTYLIVYRIDEDKQTVAIQTIKHRRDAYRP</sequence>
<dbReference type="Proteomes" id="UP000661607">
    <property type="component" value="Unassembled WGS sequence"/>
</dbReference>
<keyword evidence="4" id="KW-1185">Reference proteome</keyword>
<dbReference type="PANTHER" id="PTHR35601">
    <property type="entry name" value="TOXIN RELE"/>
    <property type="match status" value="1"/>
</dbReference>
<accession>A0ABR9KU54</accession>
<evidence type="ECO:0000313" key="3">
    <source>
        <dbReference type="EMBL" id="MBE1565576.1"/>
    </source>
</evidence>
<dbReference type="InterPro" id="IPR007712">
    <property type="entry name" value="RelE/ParE_toxin"/>
</dbReference>
<keyword evidence="3" id="KW-0378">Hydrolase</keyword>
<dbReference type="InterPro" id="IPR035093">
    <property type="entry name" value="RelE/ParE_toxin_dom_sf"/>
</dbReference>
<protein>
    <submittedName>
        <fullName evidence="3">mRNA-degrading endonuclease RelE of RelBE toxin-antitoxin system</fullName>
    </submittedName>
</protein>
<dbReference type="Pfam" id="PF05016">
    <property type="entry name" value="ParE_toxin"/>
    <property type="match status" value="1"/>
</dbReference>
<keyword evidence="3" id="KW-0255">Endonuclease</keyword>
<organism evidence="3 4">
    <name type="scientific">Nonomuraea africana</name>
    <dbReference type="NCBI Taxonomy" id="46171"/>
    <lineage>
        <taxon>Bacteria</taxon>
        <taxon>Bacillati</taxon>
        <taxon>Actinomycetota</taxon>
        <taxon>Actinomycetes</taxon>
        <taxon>Streptosporangiales</taxon>
        <taxon>Streptosporangiaceae</taxon>
        <taxon>Nonomuraea</taxon>
    </lineage>
</organism>
<evidence type="ECO:0000313" key="4">
    <source>
        <dbReference type="Proteomes" id="UP000661607"/>
    </source>
</evidence>
<evidence type="ECO:0000256" key="2">
    <source>
        <dbReference type="ARBA" id="ARBA00022649"/>
    </source>
</evidence>
<dbReference type="RefSeq" id="WP_192779757.1">
    <property type="nucleotide sequence ID" value="NZ_BAAASY010000016.1"/>
</dbReference>
<dbReference type="PANTHER" id="PTHR35601:SF1">
    <property type="entry name" value="TOXIN RELE"/>
    <property type="match status" value="1"/>
</dbReference>
<gene>
    <name evidence="3" type="ORF">H4W81_008355</name>
</gene>
<proteinExistence type="inferred from homology"/>